<dbReference type="InterPro" id="IPR043014">
    <property type="entry name" value="Nibrin_BRCT2_sf"/>
</dbReference>
<evidence type="ECO:0000256" key="3">
    <source>
        <dbReference type="ARBA" id="ARBA00022454"/>
    </source>
</evidence>
<name>A0A0F4GYI6_9PEZI</name>
<dbReference type="Gene3D" id="3.40.50.10980">
    <property type="entry name" value="Nibrin, BRCT2 domain"/>
    <property type="match status" value="1"/>
</dbReference>
<dbReference type="GO" id="GO:0030870">
    <property type="term" value="C:Mre11 complex"/>
    <property type="evidence" value="ECO:0007669"/>
    <property type="project" value="InterPro"/>
</dbReference>
<keyword evidence="3" id="KW-0158">Chromosome</keyword>
<feature type="compositionally biased region" description="Basic and acidic residues" evidence="8">
    <location>
        <begin position="423"/>
        <end position="433"/>
    </location>
</feature>
<gene>
    <name evidence="10" type="ORF">TI39_contig64g00004</name>
</gene>
<dbReference type="Proteomes" id="UP000033647">
    <property type="component" value="Unassembled WGS sequence"/>
</dbReference>
<dbReference type="STRING" id="1047168.A0A0F4GYI6"/>
<dbReference type="EMBL" id="LAFY01000061">
    <property type="protein sequence ID" value="KJY02329.1"/>
    <property type="molecule type" value="Genomic_DNA"/>
</dbReference>
<evidence type="ECO:0000256" key="1">
    <source>
        <dbReference type="ARBA" id="ARBA00004123"/>
    </source>
</evidence>
<evidence type="ECO:0000313" key="10">
    <source>
        <dbReference type="EMBL" id="KJY02329.1"/>
    </source>
</evidence>
<dbReference type="InterPro" id="IPR036420">
    <property type="entry name" value="BRCT_dom_sf"/>
</dbReference>
<evidence type="ECO:0000313" key="11">
    <source>
        <dbReference type="Proteomes" id="UP000033647"/>
    </source>
</evidence>
<dbReference type="Gene3D" id="2.60.200.20">
    <property type="match status" value="1"/>
</dbReference>
<feature type="compositionally biased region" description="Low complexity" evidence="8">
    <location>
        <begin position="792"/>
        <end position="827"/>
    </location>
</feature>
<feature type="compositionally biased region" description="Polar residues" evidence="8">
    <location>
        <begin position="493"/>
        <end position="502"/>
    </location>
</feature>
<feature type="compositionally biased region" description="Basic and acidic residues" evidence="8">
    <location>
        <begin position="503"/>
        <end position="512"/>
    </location>
</feature>
<dbReference type="GO" id="GO:0007095">
    <property type="term" value="P:mitotic G2 DNA damage checkpoint signaling"/>
    <property type="evidence" value="ECO:0007669"/>
    <property type="project" value="InterPro"/>
</dbReference>
<evidence type="ECO:0000256" key="2">
    <source>
        <dbReference type="ARBA" id="ARBA00004286"/>
    </source>
</evidence>
<dbReference type="GO" id="GO:0005694">
    <property type="term" value="C:chromosome"/>
    <property type="evidence" value="ECO:0007669"/>
    <property type="project" value="UniProtKB-SubCell"/>
</dbReference>
<proteinExistence type="inferred from homology"/>
<feature type="compositionally biased region" description="Basic residues" evidence="8">
    <location>
        <begin position="676"/>
        <end position="686"/>
    </location>
</feature>
<protein>
    <submittedName>
        <fullName evidence="10">DNA damage response protein RcaA</fullName>
    </submittedName>
</protein>
<dbReference type="Pfam" id="PF16508">
    <property type="entry name" value="NIBRIN_BRCT_II"/>
    <property type="match status" value="1"/>
</dbReference>
<dbReference type="PANTHER" id="PTHR12162">
    <property type="entry name" value="NIBRIN-RELATED"/>
    <property type="match status" value="1"/>
</dbReference>
<sequence>MWLLSCDGQGDSNLFGGKQLWLRPGSKHLLGRTSAKTDGPERVQYIDHKSVSRKHLLLSVTNVQPGDATRLNVRLTVTATDASKTGTYINGDKLSGASKTLEGQNYTIKLGSWESTFRLEWRPVVLSFSGVSKSAQAAGKALAEEREKLESAGVKLSTQYISNTTTHVVAQKRNTALGLQGLVQGRWLVEPSFVDALASACTRTGKDDNGEPSSLEDDFKTNWPDETEHTIRVGNEPVHRPDDWLKPNPARLNVFENFTFLFLSPKQHDLLLPAISSGGGKAVAFPFQHDTTTKDEVIDFVKELAGQKSARNFVLGQENGPGGIVVVRADEKSAGRNNDLMASIDLALDQRSVEQNELLDVILSNDASVLRRPLRDSTQSVAASPRPEGDPAASAAASRTIRQQGRASVVPESPTATMQPRDGTAEEERRAGAADDAEPDVPVEQMTALQRLRLRQAERSRAKTRKPAKLNAFDESQVVPPSPDSPEPDSQPTQREASATQRSQREAEKSMRIDSQPEEPQPTQQNVRKRAAPEMMDDFPEETNEEMMDRLLPGPAAFKRQKTAALARKSSSVEPKEKAEKAKKGKGDPKAAGKKGAKQETELQQQMRAAREKEDAERRKDEEALREMQGTDISKIPIEHKIETFDLPVRAPRESTTATGEGREGRWNPAWDGRANFKKFRPKNARRNGEGAQVRAPTVTITLEEVPGRGHGLGDEYWVQPQAGKSMSKSQSQSQSRAARSSAAAAEIEDGDPLTMRRRVRTSRQQDQEAATIEEDGFEEAATSQSTLRGDSSGARPSSGAAAKRPATTQAGGAPPAKKARQTTAARPPRREVSDDDDPLAFKRKRR</sequence>
<reference evidence="10 11" key="1">
    <citation type="submission" date="2015-03" db="EMBL/GenBank/DDBJ databases">
        <title>RNA-seq based gene annotation and comparative genomics of four Zymoseptoria species reveal species-specific pathogenicity related genes and transposable element activity.</title>
        <authorList>
            <person name="Grandaubert J."/>
            <person name="Bhattacharyya A."/>
            <person name="Stukenbrock E.H."/>
        </authorList>
    </citation>
    <scope>NUCLEOTIDE SEQUENCE [LARGE SCALE GENOMIC DNA]</scope>
    <source>
        <strain evidence="10 11">Zb18110</strain>
    </source>
</reference>
<evidence type="ECO:0000259" key="9">
    <source>
        <dbReference type="PROSITE" id="PS50006"/>
    </source>
</evidence>
<dbReference type="CDD" id="cd22667">
    <property type="entry name" value="FHA_NBN"/>
    <property type="match status" value="1"/>
</dbReference>
<evidence type="ECO:0000256" key="8">
    <source>
        <dbReference type="SAM" id="MobiDB-lite"/>
    </source>
</evidence>
<keyword evidence="5" id="KW-0234">DNA repair</keyword>
<dbReference type="Gene3D" id="3.40.50.10190">
    <property type="entry name" value="BRCT domain"/>
    <property type="match status" value="1"/>
</dbReference>
<dbReference type="PANTHER" id="PTHR12162:SF0">
    <property type="entry name" value="NIBRIN"/>
    <property type="match status" value="1"/>
</dbReference>
<comment type="similarity">
    <text evidence="7">Belongs to the Nibrin family.</text>
</comment>
<evidence type="ECO:0000256" key="6">
    <source>
        <dbReference type="ARBA" id="ARBA00023242"/>
    </source>
</evidence>
<dbReference type="Pfam" id="PF00498">
    <property type="entry name" value="FHA"/>
    <property type="match status" value="1"/>
</dbReference>
<dbReference type="GO" id="GO:0003684">
    <property type="term" value="F:damaged DNA binding"/>
    <property type="evidence" value="ECO:0007669"/>
    <property type="project" value="TreeGrafter"/>
</dbReference>
<dbReference type="SUPFAM" id="SSF49879">
    <property type="entry name" value="SMAD/FHA domain"/>
    <property type="match status" value="1"/>
</dbReference>
<comment type="caution">
    <text evidence="10">The sequence shown here is derived from an EMBL/GenBank/DDBJ whole genome shotgun (WGS) entry which is preliminary data.</text>
</comment>
<feature type="domain" description="FHA" evidence="9">
    <location>
        <begin position="28"/>
        <end position="94"/>
    </location>
</feature>
<dbReference type="InterPro" id="IPR000253">
    <property type="entry name" value="FHA_dom"/>
</dbReference>
<dbReference type="InterPro" id="IPR040227">
    <property type="entry name" value="Nibrin-rel"/>
</dbReference>
<feature type="region of interest" description="Disordered" evidence="8">
    <location>
        <begin position="457"/>
        <end position="847"/>
    </location>
</feature>
<keyword evidence="11" id="KW-1185">Reference proteome</keyword>
<keyword evidence="6" id="KW-0539">Nucleus</keyword>
<evidence type="ECO:0000256" key="4">
    <source>
        <dbReference type="ARBA" id="ARBA00022763"/>
    </source>
</evidence>
<feature type="compositionally biased region" description="Basic and acidic residues" evidence="8">
    <location>
        <begin position="574"/>
        <end position="601"/>
    </location>
</feature>
<dbReference type="InterPro" id="IPR008984">
    <property type="entry name" value="SMAD_FHA_dom_sf"/>
</dbReference>
<evidence type="ECO:0000256" key="5">
    <source>
        <dbReference type="ARBA" id="ARBA00023204"/>
    </source>
</evidence>
<organism evidence="10 11">
    <name type="scientific">Zymoseptoria brevis</name>
    <dbReference type="NCBI Taxonomy" id="1047168"/>
    <lineage>
        <taxon>Eukaryota</taxon>
        <taxon>Fungi</taxon>
        <taxon>Dikarya</taxon>
        <taxon>Ascomycota</taxon>
        <taxon>Pezizomycotina</taxon>
        <taxon>Dothideomycetes</taxon>
        <taxon>Dothideomycetidae</taxon>
        <taxon>Mycosphaerellales</taxon>
        <taxon>Mycosphaerellaceae</taxon>
        <taxon>Zymoseptoria</taxon>
    </lineage>
</organism>
<dbReference type="AlphaFoldDB" id="A0A0F4GYI6"/>
<evidence type="ECO:0000256" key="7">
    <source>
        <dbReference type="ARBA" id="ARBA00044757"/>
    </source>
</evidence>
<accession>A0A0F4GYI6</accession>
<feature type="compositionally biased region" description="Low complexity" evidence="8">
    <location>
        <begin position="722"/>
        <end position="746"/>
    </location>
</feature>
<feature type="region of interest" description="Disordered" evidence="8">
    <location>
        <begin position="374"/>
        <end position="443"/>
    </location>
</feature>
<feature type="compositionally biased region" description="Basic and acidic residues" evidence="8">
    <location>
        <begin position="609"/>
        <end position="626"/>
    </location>
</feature>
<keyword evidence="4" id="KW-0227">DNA damage</keyword>
<dbReference type="InterPro" id="IPR032429">
    <property type="entry name" value="Nibrin_BRCT2"/>
</dbReference>
<feature type="compositionally biased region" description="Acidic residues" evidence="8">
    <location>
        <begin position="535"/>
        <end position="546"/>
    </location>
</feature>
<dbReference type="PROSITE" id="PS50006">
    <property type="entry name" value="FHA_DOMAIN"/>
    <property type="match status" value="1"/>
</dbReference>
<dbReference type="OrthoDB" id="552194at2759"/>
<comment type="subcellular location">
    <subcellularLocation>
        <location evidence="2">Chromosome</location>
    </subcellularLocation>
    <subcellularLocation>
        <location evidence="1">Nucleus</location>
    </subcellularLocation>
</comment>
<dbReference type="GO" id="GO:0000724">
    <property type="term" value="P:double-strand break repair via homologous recombination"/>
    <property type="evidence" value="ECO:0007669"/>
    <property type="project" value="TreeGrafter"/>
</dbReference>